<protein>
    <submittedName>
        <fullName evidence="11">Aromatic ring-hydroxylating dioxygenase subunit alpha</fullName>
    </submittedName>
</protein>
<dbReference type="PROSITE" id="PS51296">
    <property type="entry name" value="RIESKE"/>
    <property type="match status" value="1"/>
</dbReference>
<dbReference type="EMBL" id="SMLL01000004">
    <property type="protein sequence ID" value="TFY99793.1"/>
    <property type="molecule type" value="Genomic_DNA"/>
</dbReference>
<sequence length="436" mass="48274">MAIMDTNSGEQLVAQAQALLAHGRLPAKVFSDPALHQLEVERIFGRAWIFLAHETEIPAPGDYVMRHIVDDEFIVVRDDEGGVRVLFNSCRHRGMRVAQAGCGHAKTFRCPYHGWVYRNDGRLQGVPYENRIYGPGEIKKEEMGLLAAPRSESWNGMIFASLSSDGPTLTEFLGNMAFYLEFYTRKSEAGLQVVGEPQRWVVRANWKLGASNFIGDGYHTSTTHFSTVKVGVLPGSADFLIDGVQVDADSGGLGFRRMPPGTGSTRGYGPEVMARFEPAHRAILESGCFPSHGTVFPNLSFLAAAAIVDQGGAPVPYFTLRIWQPVAHDTIEIWSWMLIDKSAPEALKRASYTSYVLSFGSSGLLEQDDTENWTSITRSARGRMAGTQELSYVMGSTSLPLMTDWPGPGKAYSMDYTEAAERSFYQLWLRYLQEAT</sequence>
<organism evidence="11 12">
    <name type="scientific">Ramlibacter rhizophilus</name>
    <dbReference type="NCBI Taxonomy" id="1781167"/>
    <lineage>
        <taxon>Bacteria</taxon>
        <taxon>Pseudomonadati</taxon>
        <taxon>Pseudomonadota</taxon>
        <taxon>Betaproteobacteria</taxon>
        <taxon>Burkholderiales</taxon>
        <taxon>Comamonadaceae</taxon>
        <taxon>Ramlibacter</taxon>
    </lineage>
</organism>
<gene>
    <name evidence="11" type="ORF">EZ242_11700</name>
</gene>
<dbReference type="RefSeq" id="WP_135285336.1">
    <property type="nucleotide sequence ID" value="NZ_SMLL01000004.1"/>
</dbReference>
<reference evidence="11 12" key="1">
    <citation type="submission" date="2019-03" db="EMBL/GenBank/DDBJ databases">
        <title>Ramlibacter rhizophilus CCTCC AB2015357, whole genome shotgun sequence.</title>
        <authorList>
            <person name="Zhang X."/>
            <person name="Feng G."/>
            <person name="Zhu H."/>
        </authorList>
    </citation>
    <scope>NUCLEOTIDE SEQUENCE [LARGE SCALE GENOMIC DNA]</scope>
    <source>
        <strain evidence="11 12">CCTCC AB2015357</strain>
    </source>
</reference>
<dbReference type="GO" id="GO:0051537">
    <property type="term" value="F:2 iron, 2 sulfur cluster binding"/>
    <property type="evidence" value="ECO:0007669"/>
    <property type="project" value="UniProtKB-KW"/>
</dbReference>
<dbReference type="GO" id="GO:0051213">
    <property type="term" value="F:dioxygenase activity"/>
    <property type="evidence" value="ECO:0007669"/>
    <property type="project" value="UniProtKB-KW"/>
</dbReference>
<dbReference type="Proteomes" id="UP000297564">
    <property type="component" value="Unassembled WGS sequence"/>
</dbReference>
<evidence type="ECO:0000256" key="2">
    <source>
        <dbReference type="ARBA" id="ARBA00022714"/>
    </source>
</evidence>
<dbReference type="InterPro" id="IPR036922">
    <property type="entry name" value="Rieske_2Fe-2S_sf"/>
</dbReference>
<dbReference type="InterPro" id="IPR001663">
    <property type="entry name" value="Rng_hydr_dOase-A"/>
</dbReference>
<keyword evidence="9" id="KW-0520">NAD</keyword>
<keyword evidence="8" id="KW-0411">Iron-sulfur</keyword>
<evidence type="ECO:0000259" key="10">
    <source>
        <dbReference type="PROSITE" id="PS51296"/>
    </source>
</evidence>
<keyword evidence="3" id="KW-0479">Metal-binding</keyword>
<dbReference type="Gene3D" id="3.90.380.10">
    <property type="entry name" value="Naphthalene 1,2-dioxygenase Alpha Subunit, Chain A, domain 1"/>
    <property type="match status" value="1"/>
</dbReference>
<dbReference type="SUPFAM" id="SSF55961">
    <property type="entry name" value="Bet v1-like"/>
    <property type="match status" value="1"/>
</dbReference>
<evidence type="ECO:0000256" key="4">
    <source>
        <dbReference type="ARBA" id="ARBA00022797"/>
    </source>
</evidence>
<dbReference type="Pfam" id="PF00355">
    <property type="entry name" value="Rieske"/>
    <property type="match status" value="1"/>
</dbReference>
<comment type="similarity">
    <text evidence="1">Belongs to the bacterial ring-hydroxylating dioxygenase alpha subunit family.</text>
</comment>
<evidence type="ECO:0000256" key="9">
    <source>
        <dbReference type="ARBA" id="ARBA00023027"/>
    </source>
</evidence>
<feature type="domain" description="Rieske" evidence="10">
    <location>
        <begin position="49"/>
        <end position="160"/>
    </location>
</feature>
<keyword evidence="12" id="KW-1185">Reference proteome</keyword>
<accession>A0A4Z0BN00</accession>
<keyword evidence="4" id="KW-0058">Aromatic hydrocarbons catabolism</keyword>
<dbReference type="Pfam" id="PF00848">
    <property type="entry name" value="Ring_hydroxyl_A"/>
    <property type="match status" value="1"/>
</dbReference>
<dbReference type="InterPro" id="IPR017941">
    <property type="entry name" value="Rieske_2Fe-2S"/>
</dbReference>
<evidence type="ECO:0000313" key="12">
    <source>
        <dbReference type="Proteomes" id="UP000297564"/>
    </source>
</evidence>
<dbReference type="OrthoDB" id="9790995at2"/>
<dbReference type="PRINTS" id="PR00090">
    <property type="entry name" value="RNGDIOXGNASE"/>
</dbReference>
<keyword evidence="7" id="KW-0408">Iron</keyword>
<evidence type="ECO:0000313" key="11">
    <source>
        <dbReference type="EMBL" id="TFY99793.1"/>
    </source>
</evidence>
<dbReference type="Gene3D" id="2.102.10.10">
    <property type="entry name" value="Rieske [2Fe-2S] iron-sulphur domain"/>
    <property type="match status" value="1"/>
</dbReference>
<dbReference type="PANTHER" id="PTHR43756:SF1">
    <property type="entry name" value="3-PHENYLPROPIONATE_CINNAMIC ACID DIOXYGENASE SUBUNIT ALPHA"/>
    <property type="match status" value="1"/>
</dbReference>
<evidence type="ECO:0000256" key="6">
    <source>
        <dbReference type="ARBA" id="ARBA00023002"/>
    </source>
</evidence>
<dbReference type="SUPFAM" id="SSF50022">
    <property type="entry name" value="ISP domain"/>
    <property type="match status" value="1"/>
</dbReference>
<evidence type="ECO:0000256" key="1">
    <source>
        <dbReference type="ARBA" id="ARBA00008751"/>
    </source>
</evidence>
<evidence type="ECO:0000256" key="5">
    <source>
        <dbReference type="ARBA" id="ARBA00022964"/>
    </source>
</evidence>
<dbReference type="CDD" id="cd08881">
    <property type="entry name" value="RHO_alpha_C_NDO-like"/>
    <property type="match status" value="1"/>
</dbReference>
<dbReference type="GO" id="GO:0005506">
    <property type="term" value="F:iron ion binding"/>
    <property type="evidence" value="ECO:0007669"/>
    <property type="project" value="InterPro"/>
</dbReference>
<evidence type="ECO:0000256" key="8">
    <source>
        <dbReference type="ARBA" id="ARBA00023014"/>
    </source>
</evidence>
<evidence type="ECO:0000256" key="3">
    <source>
        <dbReference type="ARBA" id="ARBA00022723"/>
    </source>
</evidence>
<evidence type="ECO:0000256" key="7">
    <source>
        <dbReference type="ARBA" id="ARBA00023004"/>
    </source>
</evidence>
<dbReference type="InterPro" id="IPR015879">
    <property type="entry name" value="Ring_hydroxy_dOase_asu_C_dom"/>
</dbReference>
<dbReference type="InterPro" id="IPR043266">
    <property type="entry name" value="RHO_NdoB-like_C"/>
</dbReference>
<comment type="caution">
    <text evidence="11">The sequence shown here is derived from an EMBL/GenBank/DDBJ whole genome shotgun (WGS) entry which is preliminary data.</text>
</comment>
<dbReference type="AlphaFoldDB" id="A0A4Z0BN00"/>
<keyword evidence="5 11" id="KW-0223">Dioxygenase</keyword>
<dbReference type="PANTHER" id="PTHR43756">
    <property type="entry name" value="CHOLINE MONOOXYGENASE, CHLOROPLASTIC"/>
    <property type="match status" value="1"/>
</dbReference>
<keyword evidence="2" id="KW-0001">2Fe-2S</keyword>
<name>A0A4Z0BN00_9BURK</name>
<proteinExistence type="inferred from homology"/>
<keyword evidence="6" id="KW-0560">Oxidoreductase</keyword>